<keyword evidence="1" id="KW-0472">Membrane</keyword>
<dbReference type="InterPro" id="IPR025403">
    <property type="entry name" value="TgpA-like_C"/>
</dbReference>
<gene>
    <name evidence="3" type="ORF">MSEN_28000</name>
</gene>
<feature type="domain" description="Protein-glutamine gamma-glutamyltransferase-like C-terminal" evidence="2">
    <location>
        <begin position="121"/>
        <end position="189"/>
    </location>
</feature>
<dbReference type="OrthoDB" id="3389322at2"/>
<dbReference type="RefSeq" id="WP_085085588.1">
    <property type="nucleotide sequence ID" value="NZ_BLKV01000002.1"/>
</dbReference>
<keyword evidence="1" id="KW-0812">Transmembrane</keyword>
<dbReference type="AlphaFoldDB" id="A0A7I9XNG0"/>
<evidence type="ECO:0000256" key="1">
    <source>
        <dbReference type="SAM" id="Phobius"/>
    </source>
</evidence>
<comment type="caution">
    <text evidence="3">The sequence shown here is derived from an EMBL/GenBank/DDBJ whole genome shotgun (WGS) entry which is preliminary data.</text>
</comment>
<evidence type="ECO:0000313" key="4">
    <source>
        <dbReference type="Proteomes" id="UP000465263"/>
    </source>
</evidence>
<keyword evidence="4" id="KW-1185">Reference proteome</keyword>
<proteinExistence type="predicted"/>
<dbReference type="Pfam" id="PF13559">
    <property type="entry name" value="DUF4129"/>
    <property type="match status" value="1"/>
</dbReference>
<evidence type="ECO:0000259" key="2">
    <source>
        <dbReference type="Pfam" id="PF13559"/>
    </source>
</evidence>
<organism evidence="3 4">
    <name type="scientific">Mycolicibacter senuensis</name>
    <dbReference type="NCBI Taxonomy" id="386913"/>
    <lineage>
        <taxon>Bacteria</taxon>
        <taxon>Bacillati</taxon>
        <taxon>Actinomycetota</taxon>
        <taxon>Actinomycetes</taxon>
        <taxon>Mycobacteriales</taxon>
        <taxon>Mycobacteriaceae</taxon>
        <taxon>Mycolicibacter</taxon>
    </lineage>
</organism>
<dbReference type="EMBL" id="BLKV01000002">
    <property type="protein sequence ID" value="GFG71080.1"/>
    <property type="molecule type" value="Genomic_DNA"/>
</dbReference>
<accession>A0A7I9XNG0</accession>
<reference evidence="3 4" key="1">
    <citation type="journal article" date="2019" name="Emerg. Microbes Infect.">
        <title>Comprehensive subspecies identification of 175 nontuberculous mycobacteria species based on 7547 genomic profiles.</title>
        <authorList>
            <person name="Matsumoto Y."/>
            <person name="Kinjo T."/>
            <person name="Motooka D."/>
            <person name="Nabeya D."/>
            <person name="Jung N."/>
            <person name="Uechi K."/>
            <person name="Horii T."/>
            <person name="Iida T."/>
            <person name="Fujita J."/>
            <person name="Nakamura S."/>
        </authorList>
    </citation>
    <scope>NUCLEOTIDE SEQUENCE [LARGE SCALE GENOMIC DNA]</scope>
    <source>
        <strain evidence="3 4">JCM 16017</strain>
    </source>
</reference>
<keyword evidence="1" id="KW-1133">Transmembrane helix</keyword>
<feature type="transmembrane region" description="Helical" evidence="1">
    <location>
        <begin position="54"/>
        <end position="75"/>
    </location>
</feature>
<name>A0A7I9XNG0_9MYCO</name>
<evidence type="ECO:0000313" key="3">
    <source>
        <dbReference type="EMBL" id="GFG71080.1"/>
    </source>
</evidence>
<protein>
    <submittedName>
        <fullName evidence="3">Membrane protein</fullName>
    </submittedName>
</protein>
<dbReference type="Proteomes" id="UP000465263">
    <property type="component" value="Unassembled WGS sequence"/>
</dbReference>
<sequence length="202" mass="22136">MPTIDIDRDAAREAAERELSKPIYPRPSPKQQFIDFLEELVQRLIRKGAELPGGWFTISVLLILLAAAVVAAVAVGRRMLRDGRGDQRLFGTVQRSADEHRATAQHCAAAGDWAEAIRHRLRAVARELEETGVLHAAAGRTATELARDAGAALPDLADALARAAETFNDVSYGELPATPDGYRLVADLDEQVCALTQRRQYR</sequence>